<keyword evidence="3" id="KW-1185">Reference proteome</keyword>
<accession>A0A078FJG3</accession>
<dbReference type="EMBL" id="LK032044">
    <property type="protein sequence ID" value="CDY14550.1"/>
    <property type="molecule type" value="Genomic_DNA"/>
</dbReference>
<gene>
    <name evidence="2" type="primary">BnaC03g49090D</name>
    <name evidence="2" type="ORF">GSBRNA2T00079282001</name>
</gene>
<dbReference type="AlphaFoldDB" id="A0A078FJG3"/>
<evidence type="ECO:0000313" key="3">
    <source>
        <dbReference type="Proteomes" id="UP000028999"/>
    </source>
</evidence>
<keyword evidence="1" id="KW-0472">Membrane</keyword>
<sequence length="110" mass="12705">MVRFEGGFLGCITFQSNAIHGTSLDGHCFEPRIMLQNTYAHQYSKDSQFSEVDRKDLYFIIILIISIETLDLANHPSIKQIFAKLNSSLVQLVYCLLFCYLYLLLYKLLS</sequence>
<reference evidence="2 3" key="1">
    <citation type="journal article" date="2014" name="Science">
        <title>Plant genetics. Early allopolyploid evolution in the post-Neolithic Brassica napus oilseed genome.</title>
        <authorList>
            <person name="Chalhoub B."/>
            <person name="Denoeud F."/>
            <person name="Liu S."/>
            <person name="Parkin I.A."/>
            <person name="Tang H."/>
            <person name="Wang X."/>
            <person name="Chiquet J."/>
            <person name="Belcram H."/>
            <person name="Tong C."/>
            <person name="Samans B."/>
            <person name="Correa M."/>
            <person name="Da Silva C."/>
            <person name="Just J."/>
            <person name="Falentin C."/>
            <person name="Koh C.S."/>
            <person name="Le Clainche I."/>
            <person name="Bernard M."/>
            <person name="Bento P."/>
            <person name="Noel B."/>
            <person name="Labadie K."/>
            <person name="Alberti A."/>
            <person name="Charles M."/>
            <person name="Arnaud D."/>
            <person name="Guo H."/>
            <person name="Daviaud C."/>
            <person name="Alamery S."/>
            <person name="Jabbari K."/>
            <person name="Zhao M."/>
            <person name="Edger P.P."/>
            <person name="Chelaifa H."/>
            <person name="Tack D."/>
            <person name="Lassalle G."/>
            <person name="Mestiri I."/>
            <person name="Schnel N."/>
            <person name="Le Paslier M.C."/>
            <person name="Fan G."/>
            <person name="Renault V."/>
            <person name="Bayer P.E."/>
            <person name="Golicz A.A."/>
            <person name="Manoli S."/>
            <person name="Lee T.H."/>
            <person name="Thi V.H."/>
            <person name="Chalabi S."/>
            <person name="Hu Q."/>
            <person name="Fan C."/>
            <person name="Tollenaere R."/>
            <person name="Lu Y."/>
            <person name="Battail C."/>
            <person name="Shen J."/>
            <person name="Sidebottom C.H."/>
            <person name="Wang X."/>
            <person name="Canaguier A."/>
            <person name="Chauveau A."/>
            <person name="Berard A."/>
            <person name="Deniot G."/>
            <person name="Guan M."/>
            <person name="Liu Z."/>
            <person name="Sun F."/>
            <person name="Lim Y.P."/>
            <person name="Lyons E."/>
            <person name="Town C.D."/>
            <person name="Bancroft I."/>
            <person name="Wang X."/>
            <person name="Meng J."/>
            <person name="Ma J."/>
            <person name="Pires J.C."/>
            <person name="King G.J."/>
            <person name="Brunel D."/>
            <person name="Delourme R."/>
            <person name="Renard M."/>
            <person name="Aury J.M."/>
            <person name="Adams K.L."/>
            <person name="Batley J."/>
            <person name="Snowdon R.J."/>
            <person name="Tost J."/>
            <person name="Edwards D."/>
            <person name="Zhou Y."/>
            <person name="Hua W."/>
            <person name="Sharpe A.G."/>
            <person name="Paterson A.H."/>
            <person name="Guan C."/>
            <person name="Wincker P."/>
        </authorList>
    </citation>
    <scope>NUCLEOTIDE SEQUENCE [LARGE SCALE GENOMIC DNA]</scope>
    <source>
        <strain evidence="3">cv. Darmor-bzh</strain>
    </source>
</reference>
<name>A0A078FJG3_BRANA</name>
<dbReference type="Proteomes" id="UP000028999">
    <property type="component" value="Unassembled WGS sequence"/>
</dbReference>
<dbReference type="Gramene" id="CDY14550">
    <property type="protein sequence ID" value="CDY14550"/>
    <property type="gene ID" value="GSBRNA2T00079282001"/>
</dbReference>
<keyword evidence="1" id="KW-0812">Transmembrane</keyword>
<keyword evidence="1" id="KW-1133">Transmembrane helix</keyword>
<dbReference type="PaxDb" id="3708-A0A078FJG3"/>
<organism evidence="2 3">
    <name type="scientific">Brassica napus</name>
    <name type="common">Rape</name>
    <dbReference type="NCBI Taxonomy" id="3708"/>
    <lineage>
        <taxon>Eukaryota</taxon>
        <taxon>Viridiplantae</taxon>
        <taxon>Streptophyta</taxon>
        <taxon>Embryophyta</taxon>
        <taxon>Tracheophyta</taxon>
        <taxon>Spermatophyta</taxon>
        <taxon>Magnoliopsida</taxon>
        <taxon>eudicotyledons</taxon>
        <taxon>Gunneridae</taxon>
        <taxon>Pentapetalae</taxon>
        <taxon>rosids</taxon>
        <taxon>malvids</taxon>
        <taxon>Brassicales</taxon>
        <taxon>Brassicaceae</taxon>
        <taxon>Brassiceae</taxon>
        <taxon>Brassica</taxon>
    </lineage>
</organism>
<protein>
    <submittedName>
        <fullName evidence="2">BnaC03g49090D protein</fullName>
    </submittedName>
</protein>
<evidence type="ECO:0000256" key="1">
    <source>
        <dbReference type="SAM" id="Phobius"/>
    </source>
</evidence>
<evidence type="ECO:0000313" key="2">
    <source>
        <dbReference type="EMBL" id="CDY14550.1"/>
    </source>
</evidence>
<proteinExistence type="predicted"/>
<feature type="transmembrane region" description="Helical" evidence="1">
    <location>
        <begin position="85"/>
        <end position="105"/>
    </location>
</feature>